<comment type="similarity">
    <text evidence="1">Belongs to the ATP-dependent AMP-binding enzyme family.</text>
</comment>
<dbReference type="GO" id="GO:0006631">
    <property type="term" value="P:fatty acid metabolic process"/>
    <property type="evidence" value="ECO:0007669"/>
    <property type="project" value="TreeGrafter"/>
</dbReference>
<dbReference type="InterPro" id="IPR042099">
    <property type="entry name" value="ANL_N_sf"/>
</dbReference>
<organism evidence="5 6">
    <name type="scientific">Nakamurella alba</name>
    <dbReference type="NCBI Taxonomy" id="2665158"/>
    <lineage>
        <taxon>Bacteria</taxon>
        <taxon>Bacillati</taxon>
        <taxon>Actinomycetota</taxon>
        <taxon>Actinomycetes</taxon>
        <taxon>Nakamurellales</taxon>
        <taxon>Nakamurellaceae</taxon>
        <taxon>Nakamurella</taxon>
    </lineage>
</organism>
<evidence type="ECO:0000313" key="6">
    <source>
        <dbReference type="Proteomes" id="UP000460221"/>
    </source>
</evidence>
<sequence length="510" mass="54126">MLTHRQMLDRGAVSYGPRTALVDASGRRITYTDLDRMTDALAAGLLGAGARPGETSVWLSGNCLEYLIAYFATAKAGLAFSPLNYWLRPAELEGLVDLVAPSVVFAGREWTDVLDAMPAVGAARSRVVLGGAATGWTGWDEVLTGPGSLDGVPDDENALHEIVFTSGTTGASKGVMRSQRGRILDSVFSALAFEVRRSENLVFCGPQFHIGGASVPNQVLVQGGTATIVAFEPEVVGAAIAGGASYMIGVPAHYHLLFDSGVLEKIDTTRMRGCYVGGSVASKALFGSISDHFPAADLVQGYGSTESGPHTLALRGQDFLDHYGTLGLPVPGTEVRVVDPAEAARELPAGEIGELLVRSDSVMSGYFRRDDLTAAVLSADGWLRTGDLVSRDEQGFFTLAGRAKEMIISGGENVYPKEVEDVLSEHPAVAEVAVIGIPDPVYEERVLALVRRSGDATGTTGEELRQFVRARLAGFKTPKDVHFVDDFPRTGMGKIAKGELAQQYGTVFDA</sequence>
<evidence type="ECO:0000256" key="1">
    <source>
        <dbReference type="ARBA" id="ARBA00006432"/>
    </source>
</evidence>
<dbReference type="Proteomes" id="UP000460221">
    <property type="component" value="Unassembled WGS sequence"/>
</dbReference>
<dbReference type="Pfam" id="PF00501">
    <property type="entry name" value="AMP-binding"/>
    <property type="match status" value="1"/>
</dbReference>
<gene>
    <name evidence="5" type="ORF">GIS00_18705</name>
</gene>
<dbReference type="FunFam" id="3.30.300.30:FF:000008">
    <property type="entry name" value="2,3-dihydroxybenzoate-AMP ligase"/>
    <property type="match status" value="1"/>
</dbReference>
<dbReference type="InterPro" id="IPR020845">
    <property type="entry name" value="AMP-binding_CS"/>
</dbReference>
<reference evidence="5 6" key="1">
    <citation type="submission" date="2019-11" db="EMBL/GenBank/DDBJ databases">
        <authorList>
            <person name="Jiang L.-Q."/>
        </authorList>
    </citation>
    <scope>NUCLEOTIDE SEQUENCE [LARGE SCALE GENOMIC DNA]</scope>
    <source>
        <strain evidence="5 6">YIM 132087</strain>
    </source>
</reference>
<protein>
    <submittedName>
        <fullName evidence="5">AMP-binding protein</fullName>
    </submittedName>
</protein>
<dbReference type="PANTHER" id="PTHR43201:SF5">
    <property type="entry name" value="MEDIUM-CHAIN ACYL-COA LIGASE ACSF2, MITOCHONDRIAL"/>
    <property type="match status" value="1"/>
</dbReference>
<dbReference type="Gene3D" id="3.40.50.12780">
    <property type="entry name" value="N-terminal domain of ligase-like"/>
    <property type="match status" value="1"/>
</dbReference>
<accession>A0A7K1FPF7</accession>
<proteinExistence type="inferred from homology"/>
<comment type="caution">
    <text evidence="5">The sequence shown here is derived from an EMBL/GenBank/DDBJ whole genome shotgun (WGS) entry which is preliminary data.</text>
</comment>
<evidence type="ECO:0000259" key="3">
    <source>
        <dbReference type="Pfam" id="PF00501"/>
    </source>
</evidence>
<evidence type="ECO:0000313" key="5">
    <source>
        <dbReference type="EMBL" id="MTD15970.1"/>
    </source>
</evidence>
<dbReference type="PANTHER" id="PTHR43201">
    <property type="entry name" value="ACYL-COA SYNTHETASE"/>
    <property type="match status" value="1"/>
</dbReference>
<keyword evidence="6" id="KW-1185">Reference proteome</keyword>
<evidence type="ECO:0000256" key="2">
    <source>
        <dbReference type="ARBA" id="ARBA00022598"/>
    </source>
</evidence>
<dbReference type="AlphaFoldDB" id="A0A7K1FPF7"/>
<dbReference type="PROSITE" id="PS00455">
    <property type="entry name" value="AMP_BINDING"/>
    <property type="match status" value="1"/>
</dbReference>
<dbReference type="InterPro" id="IPR000873">
    <property type="entry name" value="AMP-dep_synth/lig_dom"/>
</dbReference>
<dbReference type="InterPro" id="IPR025110">
    <property type="entry name" value="AMP-bd_C"/>
</dbReference>
<feature type="domain" description="AMP-binding enzyme C-terminal" evidence="4">
    <location>
        <begin position="418"/>
        <end position="494"/>
    </location>
</feature>
<dbReference type="InterPro" id="IPR045851">
    <property type="entry name" value="AMP-bd_C_sf"/>
</dbReference>
<dbReference type="GO" id="GO:0031956">
    <property type="term" value="F:medium-chain fatty acid-CoA ligase activity"/>
    <property type="evidence" value="ECO:0007669"/>
    <property type="project" value="TreeGrafter"/>
</dbReference>
<keyword evidence="2" id="KW-0436">Ligase</keyword>
<name>A0A7K1FPF7_9ACTN</name>
<evidence type="ECO:0000259" key="4">
    <source>
        <dbReference type="Pfam" id="PF13193"/>
    </source>
</evidence>
<dbReference type="SUPFAM" id="SSF56801">
    <property type="entry name" value="Acetyl-CoA synthetase-like"/>
    <property type="match status" value="1"/>
</dbReference>
<dbReference type="Pfam" id="PF13193">
    <property type="entry name" value="AMP-binding_C"/>
    <property type="match status" value="1"/>
</dbReference>
<dbReference type="Gene3D" id="3.30.300.30">
    <property type="match status" value="1"/>
</dbReference>
<dbReference type="EMBL" id="WLYK01000008">
    <property type="protein sequence ID" value="MTD15970.1"/>
    <property type="molecule type" value="Genomic_DNA"/>
</dbReference>
<feature type="domain" description="AMP-dependent synthetase/ligase" evidence="3">
    <location>
        <begin position="10"/>
        <end position="367"/>
    </location>
</feature>